<reference evidence="3" key="1">
    <citation type="journal article" date="2018" name="Genome Biol. Evol.">
        <title>Genomics and development of Lentinus tigrinus, a white-rot wood-decaying mushroom with dimorphic fruiting bodies.</title>
        <authorList>
            <person name="Wu B."/>
            <person name="Xu Z."/>
            <person name="Knudson A."/>
            <person name="Carlson A."/>
            <person name="Chen N."/>
            <person name="Kovaka S."/>
            <person name="LaButti K."/>
            <person name="Lipzen A."/>
            <person name="Pennachio C."/>
            <person name="Riley R."/>
            <person name="Schakwitz W."/>
            <person name="Umezawa K."/>
            <person name="Ohm R.A."/>
            <person name="Grigoriev I.V."/>
            <person name="Nagy L.G."/>
            <person name="Gibbons J."/>
            <person name="Hibbett D."/>
        </authorList>
    </citation>
    <scope>NUCLEOTIDE SEQUENCE [LARGE SCALE GENOMIC DNA]</scope>
    <source>
        <strain evidence="3">ALCF2SS1-6</strain>
    </source>
</reference>
<feature type="region of interest" description="Disordered" evidence="1">
    <location>
        <begin position="315"/>
        <end position="346"/>
    </location>
</feature>
<feature type="region of interest" description="Disordered" evidence="1">
    <location>
        <begin position="140"/>
        <end position="281"/>
    </location>
</feature>
<feature type="region of interest" description="Disordered" evidence="1">
    <location>
        <begin position="428"/>
        <end position="508"/>
    </location>
</feature>
<dbReference type="Proteomes" id="UP000313359">
    <property type="component" value="Unassembled WGS sequence"/>
</dbReference>
<dbReference type="AlphaFoldDB" id="A0A5C2S9Z2"/>
<feature type="compositionally biased region" description="Low complexity" evidence="1">
    <location>
        <begin position="162"/>
        <end position="270"/>
    </location>
</feature>
<evidence type="ECO:0000313" key="4">
    <source>
        <dbReference type="Proteomes" id="UP000313359"/>
    </source>
</evidence>
<organism evidence="3 4">
    <name type="scientific">Lentinus tigrinus ALCF2SS1-6</name>
    <dbReference type="NCBI Taxonomy" id="1328759"/>
    <lineage>
        <taxon>Eukaryota</taxon>
        <taxon>Fungi</taxon>
        <taxon>Dikarya</taxon>
        <taxon>Basidiomycota</taxon>
        <taxon>Agaricomycotina</taxon>
        <taxon>Agaricomycetes</taxon>
        <taxon>Polyporales</taxon>
        <taxon>Polyporaceae</taxon>
        <taxon>Lentinus</taxon>
    </lineage>
</organism>
<feature type="compositionally biased region" description="Low complexity" evidence="1">
    <location>
        <begin position="331"/>
        <end position="346"/>
    </location>
</feature>
<evidence type="ECO:0008006" key="5">
    <source>
        <dbReference type="Google" id="ProtNLM"/>
    </source>
</evidence>
<keyword evidence="4" id="KW-1185">Reference proteome</keyword>
<feature type="region of interest" description="Disordered" evidence="1">
    <location>
        <begin position="383"/>
        <end position="407"/>
    </location>
</feature>
<keyword evidence="2" id="KW-0472">Membrane</keyword>
<keyword evidence="2" id="KW-1133">Transmembrane helix</keyword>
<evidence type="ECO:0000256" key="2">
    <source>
        <dbReference type="SAM" id="Phobius"/>
    </source>
</evidence>
<dbReference type="STRING" id="1328759.A0A5C2S9Z2"/>
<gene>
    <name evidence="3" type="ORF">L227DRAFT_653232</name>
</gene>
<keyword evidence="2" id="KW-0812">Transmembrane</keyword>
<name>A0A5C2S9Z2_9APHY</name>
<accession>A0A5C2S9Z2</accession>
<dbReference type="EMBL" id="ML122265">
    <property type="protein sequence ID" value="RPD60530.1"/>
    <property type="molecule type" value="Genomic_DNA"/>
</dbReference>
<feature type="transmembrane region" description="Helical" evidence="2">
    <location>
        <begin position="286"/>
        <end position="309"/>
    </location>
</feature>
<evidence type="ECO:0000313" key="3">
    <source>
        <dbReference type="EMBL" id="RPD60530.1"/>
    </source>
</evidence>
<proteinExistence type="predicted"/>
<sequence>MSTFSFAFEYLTDEVALLLLPSAFSGLHDNFCGPRSSLLWILCLLLIPYAARAQNDTFQIVSSTIQPVQCASYWFFWTGGVPPFELQVGPIDNTQHIDSKFGIDGQNTLWDPVDLLGGTHLVLLLTDSTGRQTIDSSWAVVQPSDDDSCLPEDAQGRGAAGSSTAQSTSVSSSTTSESASSRTSPPTTSSPTMTPSSTRRATTSTTSTQHTTFTSSKQSSSTQLSPTGAVANSTPLPSSTIFPTSSPPSSSSNGQSTSSTSTTSTLPSSSAVGDSAHGQKSMGSGAIAGIAVGAAVALLVALASLLLCYKRRHQARSPSTEPPEDLSDVDPFSALPAAPSPSAKRAVSPFMYDRSSSAMSPFRAASPSISTPTPSVLVLRDHAGSSTYPQDGSRHPTHPSEFSPYTAYSTQYDDDARLPRPLIAKSSMAELSRRSDSATALLADRTPRSAEFSGGLDPASQDPESDDLDRRLTATDGGVRLAGGPPGEAPDSTPHRRGEMFPPPYHRY</sequence>
<dbReference type="OrthoDB" id="2758131at2759"/>
<evidence type="ECO:0000256" key="1">
    <source>
        <dbReference type="SAM" id="MobiDB-lite"/>
    </source>
</evidence>
<protein>
    <recommendedName>
        <fullName evidence="5">Mid2 domain-containing protein</fullName>
    </recommendedName>
</protein>